<organism evidence="1 2">
    <name type="scientific">Paramuricea clavata</name>
    <name type="common">Red gorgonian</name>
    <name type="synonym">Violescent sea-whip</name>
    <dbReference type="NCBI Taxonomy" id="317549"/>
    <lineage>
        <taxon>Eukaryota</taxon>
        <taxon>Metazoa</taxon>
        <taxon>Cnidaria</taxon>
        <taxon>Anthozoa</taxon>
        <taxon>Octocorallia</taxon>
        <taxon>Malacalcyonacea</taxon>
        <taxon>Plexauridae</taxon>
        <taxon>Paramuricea</taxon>
    </lineage>
</organism>
<evidence type="ECO:0000313" key="2">
    <source>
        <dbReference type="Proteomes" id="UP001152795"/>
    </source>
</evidence>
<name>A0A7D9JIH1_PARCT</name>
<dbReference type="AlphaFoldDB" id="A0A7D9JIH1"/>
<evidence type="ECO:0000313" key="1">
    <source>
        <dbReference type="EMBL" id="CAB4030304.1"/>
    </source>
</evidence>
<protein>
    <submittedName>
        <fullName evidence="1">Uncharacterized protein</fullName>
    </submittedName>
</protein>
<accession>A0A7D9JIH1</accession>
<gene>
    <name evidence="1" type="ORF">PACLA_8A042889</name>
</gene>
<keyword evidence="2" id="KW-1185">Reference proteome</keyword>
<comment type="caution">
    <text evidence="1">The sequence shown here is derived from an EMBL/GenBank/DDBJ whole genome shotgun (WGS) entry which is preliminary data.</text>
</comment>
<sequence>MKNQLRRLKKEPALLTEYDSIIREQVEQGIAEPVAALEKVDKVHYLFIRKDAVTTKE</sequence>
<feature type="non-terminal residue" evidence="1">
    <location>
        <position position="57"/>
    </location>
</feature>
<dbReference type="OrthoDB" id="6135420at2759"/>
<dbReference type="EMBL" id="CACRXK020016772">
    <property type="protein sequence ID" value="CAB4030304.1"/>
    <property type="molecule type" value="Genomic_DNA"/>
</dbReference>
<proteinExistence type="predicted"/>
<reference evidence="1" key="1">
    <citation type="submission" date="2020-04" db="EMBL/GenBank/DDBJ databases">
        <authorList>
            <person name="Alioto T."/>
            <person name="Alioto T."/>
            <person name="Gomez Garrido J."/>
        </authorList>
    </citation>
    <scope>NUCLEOTIDE SEQUENCE</scope>
    <source>
        <strain evidence="1">A484AB</strain>
    </source>
</reference>
<dbReference type="Proteomes" id="UP001152795">
    <property type="component" value="Unassembled WGS sequence"/>
</dbReference>